<dbReference type="PANTHER" id="PTHR24161:SF85">
    <property type="entry name" value="PALMITOYLTRANSFERASE HIP14"/>
    <property type="match status" value="1"/>
</dbReference>
<keyword evidence="3 4" id="KW-0040">ANK repeat</keyword>
<dbReference type="InParanoid" id="A0A3N4KL96"/>
<proteinExistence type="predicted"/>
<evidence type="ECO:0000313" key="6">
    <source>
        <dbReference type="Proteomes" id="UP000277580"/>
    </source>
</evidence>
<dbReference type="InterPro" id="IPR036770">
    <property type="entry name" value="Ankyrin_rpt-contain_sf"/>
</dbReference>
<dbReference type="PROSITE" id="PS50297">
    <property type="entry name" value="ANK_REP_REGION"/>
    <property type="match status" value="1"/>
</dbReference>
<dbReference type="SMART" id="SM00248">
    <property type="entry name" value="ANK"/>
    <property type="match status" value="4"/>
</dbReference>
<reference evidence="5 6" key="1">
    <citation type="journal article" date="2018" name="Nat. Ecol. Evol.">
        <title>Pezizomycetes genomes reveal the molecular basis of ectomycorrhizal truffle lifestyle.</title>
        <authorList>
            <person name="Murat C."/>
            <person name="Payen T."/>
            <person name="Noel B."/>
            <person name="Kuo A."/>
            <person name="Morin E."/>
            <person name="Chen J."/>
            <person name="Kohler A."/>
            <person name="Krizsan K."/>
            <person name="Balestrini R."/>
            <person name="Da Silva C."/>
            <person name="Montanini B."/>
            <person name="Hainaut M."/>
            <person name="Levati E."/>
            <person name="Barry K.W."/>
            <person name="Belfiori B."/>
            <person name="Cichocki N."/>
            <person name="Clum A."/>
            <person name="Dockter R.B."/>
            <person name="Fauchery L."/>
            <person name="Guy J."/>
            <person name="Iotti M."/>
            <person name="Le Tacon F."/>
            <person name="Lindquist E.A."/>
            <person name="Lipzen A."/>
            <person name="Malagnac F."/>
            <person name="Mello A."/>
            <person name="Molinier V."/>
            <person name="Miyauchi S."/>
            <person name="Poulain J."/>
            <person name="Riccioni C."/>
            <person name="Rubini A."/>
            <person name="Sitrit Y."/>
            <person name="Splivallo R."/>
            <person name="Traeger S."/>
            <person name="Wang M."/>
            <person name="Zifcakova L."/>
            <person name="Wipf D."/>
            <person name="Zambonelli A."/>
            <person name="Paolocci F."/>
            <person name="Nowrousian M."/>
            <person name="Ottonello S."/>
            <person name="Baldrian P."/>
            <person name="Spatafora J.W."/>
            <person name="Henrissat B."/>
            <person name="Nagy L.G."/>
            <person name="Aury J.M."/>
            <person name="Wincker P."/>
            <person name="Grigoriev I.V."/>
            <person name="Bonfante P."/>
            <person name="Martin F.M."/>
        </authorList>
    </citation>
    <scope>NUCLEOTIDE SEQUENCE [LARGE SCALE GENOMIC DNA]</scope>
    <source>
        <strain evidence="5 6">CCBAS932</strain>
    </source>
</reference>
<evidence type="ECO:0000256" key="3">
    <source>
        <dbReference type="ARBA" id="ARBA00023043"/>
    </source>
</evidence>
<dbReference type="PROSITE" id="PS50088">
    <property type="entry name" value="ANK_REPEAT"/>
    <property type="match status" value="1"/>
</dbReference>
<sequence>MYESVWMYDNINPPLSNPLLQLAATIGNLFAVRILIKYIHIDTSDIDINTALHYAVSAKSLSMVRLLLDEGADVSFQDRHGDTALHMAILGSRSLVRICDKSIYYVGDTCTYQSLIDRRGDMGTGPNDICGDADALMDPLPVVKLLLEYGAKPNVTNGTGYSALHSVKFAQHSQHSHESMARLLLDKGASPQLAMRLGLWFAPAKGTNC</sequence>
<dbReference type="OrthoDB" id="539213at2759"/>
<dbReference type="SUPFAM" id="SSF48403">
    <property type="entry name" value="Ankyrin repeat"/>
    <property type="match status" value="1"/>
</dbReference>
<organism evidence="5 6">
    <name type="scientific">Morchella conica CCBAS932</name>
    <dbReference type="NCBI Taxonomy" id="1392247"/>
    <lineage>
        <taxon>Eukaryota</taxon>
        <taxon>Fungi</taxon>
        <taxon>Dikarya</taxon>
        <taxon>Ascomycota</taxon>
        <taxon>Pezizomycotina</taxon>
        <taxon>Pezizomycetes</taxon>
        <taxon>Pezizales</taxon>
        <taxon>Morchellaceae</taxon>
        <taxon>Morchella</taxon>
    </lineage>
</organism>
<dbReference type="EC" id="2.3.1.225" evidence="1"/>
<feature type="repeat" description="ANK" evidence="4">
    <location>
        <begin position="47"/>
        <end position="79"/>
    </location>
</feature>
<evidence type="ECO:0000256" key="2">
    <source>
        <dbReference type="ARBA" id="ARBA00022737"/>
    </source>
</evidence>
<evidence type="ECO:0000256" key="4">
    <source>
        <dbReference type="PROSITE-ProRule" id="PRU00023"/>
    </source>
</evidence>
<dbReference type="AlphaFoldDB" id="A0A3N4KL96"/>
<dbReference type="PANTHER" id="PTHR24161">
    <property type="entry name" value="ANK_REP_REGION DOMAIN-CONTAINING PROTEIN-RELATED"/>
    <property type="match status" value="1"/>
</dbReference>
<gene>
    <name evidence="5" type="ORF">P167DRAFT_220894</name>
</gene>
<dbReference type="GO" id="GO:0019706">
    <property type="term" value="F:protein-cysteine S-palmitoyltransferase activity"/>
    <property type="evidence" value="ECO:0007669"/>
    <property type="project" value="UniProtKB-EC"/>
</dbReference>
<dbReference type="EMBL" id="ML119136">
    <property type="protein sequence ID" value="RPB11343.1"/>
    <property type="molecule type" value="Genomic_DNA"/>
</dbReference>
<evidence type="ECO:0000256" key="1">
    <source>
        <dbReference type="ARBA" id="ARBA00012210"/>
    </source>
</evidence>
<keyword evidence="6" id="KW-1185">Reference proteome</keyword>
<evidence type="ECO:0000313" key="5">
    <source>
        <dbReference type="EMBL" id="RPB11343.1"/>
    </source>
</evidence>
<dbReference type="Gene3D" id="1.25.40.20">
    <property type="entry name" value="Ankyrin repeat-containing domain"/>
    <property type="match status" value="2"/>
</dbReference>
<protein>
    <recommendedName>
        <fullName evidence="1">protein S-acyltransferase</fullName>
        <ecNumber evidence="1">2.3.1.225</ecNumber>
    </recommendedName>
</protein>
<dbReference type="InterPro" id="IPR002110">
    <property type="entry name" value="Ankyrin_rpt"/>
</dbReference>
<dbReference type="Pfam" id="PF12796">
    <property type="entry name" value="Ank_2"/>
    <property type="match status" value="1"/>
</dbReference>
<dbReference type="Proteomes" id="UP000277580">
    <property type="component" value="Unassembled WGS sequence"/>
</dbReference>
<name>A0A3N4KL96_9PEZI</name>
<keyword evidence="2" id="KW-0677">Repeat</keyword>
<dbReference type="STRING" id="1392247.A0A3N4KL96"/>
<accession>A0A3N4KL96</accession>